<proteinExistence type="predicted"/>
<dbReference type="InterPro" id="IPR041519">
    <property type="entry name" value="HEPN_RiboL-PSP"/>
</dbReference>
<dbReference type="EMBL" id="CP044328">
    <property type="protein sequence ID" value="QGM94547.1"/>
    <property type="molecule type" value="Genomic_DNA"/>
</dbReference>
<reference evidence="2 3" key="2">
    <citation type="journal article" date="2021" name="AMB Express">
        <title>Isolation and characterisation of Methylocystis spp. for poly-3-hydroxybutyrate production using waste methane feedstocks.</title>
        <authorList>
            <person name="Rumah B.L."/>
            <person name="Stead C.E."/>
            <person name="Claxton Stevens B.H."/>
            <person name="Minton N.P."/>
            <person name="Grosse-Honebrink A."/>
            <person name="Zhang Y."/>
        </authorList>
    </citation>
    <scope>NUCLEOTIDE SEQUENCE [LARGE SCALE GENOMIC DNA]</scope>
    <source>
        <strain evidence="2 3">BRCS1</strain>
    </source>
</reference>
<evidence type="ECO:0000259" key="1">
    <source>
        <dbReference type="Pfam" id="PF18735"/>
    </source>
</evidence>
<organism evidence="2 3">
    <name type="scientific">Methylocystis rosea</name>
    <dbReference type="NCBI Taxonomy" id="173366"/>
    <lineage>
        <taxon>Bacteria</taxon>
        <taxon>Pseudomonadati</taxon>
        <taxon>Pseudomonadota</taxon>
        <taxon>Alphaproteobacteria</taxon>
        <taxon>Hyphomicrobiales</taxon>
        <taxon>Methylocystaceae</taxon>
        <taxon>Methylocystis</taxon>
    </lineage>
</organism>
<name>A0ABX6EJI7_9HYPH</name>
<dbReference type="Proteomes" id="UP000424673">
    <property type="component" value="Chromosome"/>
</dbReference>
<reference evidence="3" key="1">
    <citation type="submission" date="2019-09" db="EMBL/GenBank/DDBJ databases">
        <title>Isolation and complete genome sequencing of Methylocystis species.</title>
        <authorList>
            <person name="Rumah B.L."/>
            <person name="Stead C.E."/>
            <person name="Stevens B.C."/>
            <person name="Minton N.P."/>
            <person name="Grosse-Honebrink A."/>
            <person name="Zhang Y."/>
        </authorList>
    </citation>
    <scope>NUCLEOTIDE SEQUENCE [LARGE SCALE GENOMIC DNA]</scope>
    <source>
        <strain evidence="3">BRCS1</strain>
    </source>
</reference>
<protein>
    <recommendedName>
        <fullName evidence="1">RiboL-PSP-HEPN domain-containing protein</fullName>
    </recommendedName>
</protein>
<dbReference type="RefSeq" id="WP_154452684.1">
    <property type="nucleotide sequence ID" value="NZ_CP044328.1"/>
</dbReference>
<accession>A0ABX6EJI7</accession>
<evidence type="ECO:0000313" key="3">
    <source>
        <dbReference type="Proteomes" id="UP000424673"/>
    </source>
</evidence>
<sequence length="205" mass="23861">MDAMLLKKFGDIGYKSSILIVYSHWEGHFKFCASQLLDFISDGIKRKIFRWTDIRPDIRQRILFCNYRRSSISGQSQETFISYLNALNDDRYAGALAAKDEVIMIDDNLNSSRAEAICRNFGLDCSWFILKKVIIDERLLEHRNAIAHGARTLRSGDEMDFSDDTVTKTIEEVRMLIRECKNRFENALVEKSFLERRAPHIVAKR</sequence>
<gene>
    <name evidence="2" type="ORF">F7D13_11220</name>
</gene>
<feature type="domain" description="RiboL-PSP-HEPN" evidence="1">
    <location>
        <begin position="15"/>
        <end position="186"/>
    </location>
</feature>
<dbReference type="Pfam" id="PF18735">
    <property type="entry name" value="HEPN_RiboL-PSP"/>
    <property type="match status" value="1"/>
</dbReference>
<keyword evidence="3" id="KW-1185">Reference proteome</keyword>
<evidence type="ECO:0000313" key="2">
    <source>
        <dbReference type="EMBL" id="QGM94547.1"/>
    </source>
</evidence>